<evidence type="ECO:0000256" key="6">
    <source>
        <dbReference type="SAM" id="Phobius"/>
    </source>
</evidence>
<dbReference type="EMBL" id="DRNF01000431">
    <property type="protein sequence ID" value="HHJ81334.1"/>
    <property type="molecule type" value="Genomic_DNA"/>
</dbReference>
<comment type="subcellular location">
    <subcellularLocation>
        <location evidence="1">Endomembrane system</location>
        <topology evidence="1">Multi-pass membrane protein</topology>
    </subcellularLocation>
</comment>
<keyword evidence="4 6" id="KW-1133">Transmembrane helix</keyword>
<comment type="caution">
    <text evidence="7">The sequence shown here is derived from an EMBL/GenBank/DDBJ whole genome shotgun (WGS) entry which is preliminary data.</text>
</comment>
<feature type="transmembrane region" description="Helical" evidence="6">
    <location>
        <begin position="83"/>
        <end position="102"/>
    </location>
</feature>
<dbReference type="Gene3D" id="1.20.1250.20">
    <property type="entry name" value="MFS general substrate transporter like domains"/>
    <property type="match status" value="1"/>
</dbReference>
<accession>A0A832J7X5</accession>
<protein>
    <submittedName>
        <fullName evidence="7">MFS transporter</fullName>
    </submittedName>
</protein>
<sequence length="218" mass="23869">MRKPFNRQILAWACYDWANSAFATVVMAGFFPLFFKQYWSADLSVTESTFHLSVANSLAGLLIVLIAPVLGAIADVGGLRKRLLFIFAALGIVMTAGLYSVAQGQWLLALICFVFSVLGFMGSVVFYDSLILSVAKEDDLDLVSAFGFGMGYLGGGLLFAFDVAMTLWPEVFGLSDAAEAVRVSFLTVAIWWTLFSIPLFIWVPEKESSRLQTGVIVM</sequence>
<name>A0A832J7X5_9GAMM</name>
<reference evidence="7" key="1">
    <citation type="journal article" date="2020" name="mSystems">
        <title>Genome- and Community-Level Interaction Insights into Carbon Utilization and Element Cycling Functions of Hydrothermarchaeota in Hydrothermal Sediment.</title>
        <authorList>
            <person name="Zhou Z."/>
            <person name="Liu Y."/>
            <person name="Xu W."/>
            <person name="Pan J."/>
            <person name="Luo Z.H."/>
            <person name="Li M."/>
        </authorList>
    </citation>
    <scope>NUCLEOTIDE SEQUENCE [LARGE SCALE GENOMIC DNA]</scope>
    <source>
        <strain evidence="7">HyVt-505</strain>
    </source>
</reference>
<gene>
    <name evidence="7" type="ORF">ENJ65_06835</name>
</gene>
<dbReference type="SUPFAM" id="SSF103473">
    <property type="entry name" value="MFS general substrate transporter"/>
    <property type="match status" value="1"/>
</dbReference>
<dbReference type="InterPro" id="IPR050495">
    <property type="entry name" value="ATG22/LtaA_families"/>
</dbReference>
<evidence type="ECO:0000256" key="5">
    <source>
        <dbReference type="ARBA" id="ARBA00023136"/>
    </source>
</evidence>
<dbReference type="Proteomes" id="UP000885832">
    <property type="component" value="Unassembled WGS sequence"/>
</dbReference>
<dbReference type="InterPro" id="IPR024671">
    <property type="entry name" value="Atg22-like"/>
</dbReference>
<feature type="transmembrane region" description="Helical" evidence="6">
    <location>
        <begin position="12"/>
        <end position="35"/>
    </location>
</feature>
<dbReference type="InterPro" id="IPR036259">
    <property type="entry name" value="MFS_trans_sf"/>
</dbReference>
<dbReference type="AlphaFoldDB" id="A0A832J7X5"/>
<dbReference type="Pfam" id="PF11700">
    <property type="entry name" value="ATG22"/>
    <property type="match status" value="1"/>
</dbReference>
<dbReference type="PANTHER" id="PTHR23519">
    <property type="entry name" value="AUTOPHAGY-RELATED PROTEIN 22"/>
    <property type="match status" value="1"/>
</dbReference>
<organism evidence="7">
    <name type="scientific">Candidatus Tenderia electrophaga</name>
    <dbReference type="NCBI Taxonomy" id="1748243"/>
    <lineage>
        <taxon>Bacteria</taxon>
        <taxon>Pseudomonadati</taxon>
        <taxon>Pseudomonadota</taxon>
        <taxon>Gammaproteobacteria</taxon>
        <taxon>Candidatus Tenderiales</taxon>
        <taxon>Candidatus Tenderiaceae</taxon>
        <taxon>Candidatus Tenderia</taxon>
    </lineage>
</organism>
<dbReference type="GO" id="GO:0012505">
    <property type="term" value="C:endomembrane system"/>
    <property type="evidence" value="ECO:0007669"/>
    <property type="project" value="UniProtKB-SubCell"/>
</dbReference>
<feature type="transmembrane region" description="Helical" evidence="6">
    <location>
        <begin position="108"/>
        <end position="130"/>
    </location>
</feature>
<keyword evidence="3 6" id="KW-0812">Transmembrane</keyword>
<proteinExistence type="predicted"/>
<dbReference type="PANTHER" id="PTHR23519:SF1">
    <property type="entry name" value="AUTOPHAGY-RELATED PROTEIN 22"/>
    <property type="match status" value="1"/>
</dbReference>
<feature type="transmembrane region" description="Helical" evidence="6">
    <location>
        <begin position="55"/>
        <end position="76"/>
    </location>
</feature>
<evidence type="ECO:0000256" key="2">
    <source>
        <dbReference type="ARBA" id="ARBA00022448"/>
    </source>
</evidence>
<feature type="transmembrane region" description="Helical" evidence="6">
    <location>
        <begin position="181"/>
        <end position="203"/>
    </location>
</feature>
<keyword evidence="5 6" id="KW-0472">Membrane</keyword>
<evidence type="ECO:0000256" key="3">
    <source>
        <dbReference type="ARBA" id="ARBA00022692"/>
    </source>
</evidence>
<feature type="transmembrane region" description="Helical" evidence="6">
    <location>
        <begin position="142"/>
        <end position="161"/>
    </location>
</feature>
<evidence type="ECO:0000313" key="7">
    <source>
        <dbReference type="EMBL" id="HHJ81334.1"/>
    </source>
</evidence>
<feature type="non-terminal residue" evidence="7">
    <location>
        <position position="218"/>
    </location>
</feature>
<keyword evidence="2" id="KW-0813">Transport</keyword>
<evidence type="ECO:0000256" key="1">
    <source>
        <dbReference type="ARBA" id="ARBA00004127"/>
    </source>
</evidence>
<evidence type="ECO:0000256" key="4">
    <source>
        <dbReference type="ARBA" id="ARBA00022989"/>
    </source>
</evidence>